<evidence type="ECO:0000313" key="2">
    <source>
        <dbReference type="EMBL" id="MCF0065742.1"/>
    </source>
</evidence>
<evidence type="ECO:0000313" key="3">
    <source>
        <dbReference type="Proteomes" id="UP001139000"/>
    </source>
</evidence>
<protein>
    <submittedName>
        <fullName evidence="2">Uncharacterized protein</fullName>
    </submittedName>
</protein>
<name>A0A9X1TI30_9BACT</name>
<dbReference type="Gene3D" id="3.20.20.140">
    <property type="entry name" value="Metal-dependent hydrolases"/>
    <property type="match status" value="1"/>
</dbReference>
<dbReference type="InterPro" id="IPR016195">
    <property type="entry name" value="Pol/histidinol_Pase-like"/>
</dbReference>
<dbReference type="Proteomes" id="UP001139000">
    <property type="component" value="Unassembled WGS sequence"/>
</dbReference>
<comment type="caution">
    <text evidence="2">The sequence shown here is derived from an EMBL/GenBank/DDBJ whole genome shotgun (WGS) entry which is preliminary data.</text>
</comment>
<keyword evidence="1" id="KW-1133">Transmembrane helix</keyword>
<keyword evidence="1" id="KW-0812">Transmembrane</keyword>
<feature type="transmembrane region" description="Helical" evidence="1">
    <location>
        <begin position="272"/>
        <end position="293"/>
    </location>
</feature>
<keyword evidence="3" id="KW-1185">Reference proteome</keyword>
<organism evidence="2 3">
    <name type="scientific">Dyadobacter chenwenxiniae</name>
    <dbReference type="NCBI Taxonomy" id="2906456"/>
    <lineage>
        <taxon>Bacteria</taxon>
        <taxon>Pseudomonadati</taxon>
        <taxon>Bacteroidota</taxon>
        <taxon>Cytophagia</taxon>
        <taxon>Cytophagales</taxon>
        <taxon>Spirosomataceae</taxon>
        <taxon>Dyadobacter</taxon>
    </lineage>
</organism>
<dbReference type="SUPFAM" id="SSF89550">
    <property type="entry name" value="PHP domain-like"/>
    <property type="match status" value="1"/>
</dbReference>
<evidence type="ECO:0000256" key="1">
    <source>
        <dbReference type="SAM" id="Phobius"/>
    </source>
</evidence>
<sequence>MKYGVHCVSNYQNIDTTGSFEKNYISAYEHGFNINKTHQLVLGSKKVQWLDYLFPQTIHNKQDVLNHLKEAQSVTILNHPELRKGYVDSDFQSLSGYDCMEVLNPSVISTSQWDADLSAGKKTFVVGNDDLHNVIKKDRLGKMCTFVNVRENSKDLVLQALKSGNSYGVVIGDNQNVDSIPYLKSLTISTDIITIELSQPAREIVITGQNGKVIQSFNNLQKVNFVLNKNYHYARATCTYDNGTKLYLNPVFYTEDPDLTLSKVPENILETMLFRALGVIILFTWLFLVGKVVQWNNTNRHSRQWVYFKL</sequence>
<dbReference type="RefSeq" id="WP_234658772.1">
    <property type="nucleotide sequence ID" value="NZ_CP094997.1"/>
</dbReference>
<gene>
    <name evidence="2" type="ORF">LXM26_29790</name>
</gene>
<keyword evidence="1" id="KW-0472">Membrane</keyword>
<proteinExistence type="predicted"/>
<accession>A0A9X1TI30</accession>
<reference evidence="2" key="1">
    <citation type="submission" date="2021-12" db="EMBL/GenBank/DDBJ databases">
        <title>Novel species in genus Dyadobacter.</title>
        <authorList>
            <person name="Ma C."/>
        </authorList>
    </citation>
    <scope>NUCLEOTIDE SEQUENCE</scope>
    <source>
        <strain evidence="2">LJ419</strain>
    </source>
</reference>
<dbReference type="AlphaFoldDB" id="A0A9X1TI30"/>
<dbReference type="EMBL" id="JAJTTC010000014">
    <property type="protein sequence ID" value="MCF0065742.1"/>
    <property type="molecule type" value="Genomic_DNA"/>
</dbReference>